<evidence type="ECO:0000256" key="18">
    <source>
        <dbReference type="SAM" id="Phobius"/>
    </source>
</evidence>
<dbReference type="PANTHER" id="PTHR13773:SF8">
    <property type="entry name" value="PHOSPHATIDATE CYTIDYLYLTRANSFERASE, PHOTORECEPTOR-SPECIFIC"/>
    <property type="match status" value="1"/>
</dbReference>
<feature type="region of interest" description="Disordered" evidence="17">
    <location>
        <begin position="349"/>
        <end position="429"/>
    </location>
</feature>
<feature type="transmembrane region" description="Helical" evidence="18">
    <location>
        <begin position="607"/>
        <end position="625"/>
    </location>
</feature>
<feature type="transmembrane region" description="Helical" evidence="18">
    <location>
        <begin position="701"/>
        <end position="721"/>
    </location>
</feature>
<dbReference type="InterPro" id="IPR036259">
    <property type="entry name" value="MFS_trans_sf"/>
</dbReference>
<protein>
    <recommendedName>
        <fullName evidence="6 16">Phosphatidate cytidylyltransferase</fullName>
        <ecNumber evidence="6 16">2.7.7.41</ecNumber>
    </recommendedName>
</protein>
<evidence type="ECO:0000256" key="13">
    <source>
        <dbReference type="ARBA" id="ARBA00023136"/>
    </source>
</evidence>
<feature type="transmembrane region" description="Helical" evidence="18">
    <location>
        <begin position="44"/>
        <end position="64"/>
    </location>
</feature>
<keyword evidence="9 16" id="KW-0812">Transmembrane</keyword>
<evidence type="ECO:0000256" key="8">
    <source>
        <dbReference type="ARBA" id="ARBA00022679"/>
    </source>
</evidence>
<evidence type="ECO:0000256" key="17">
    <source>
        <dbReference type="SAM" id="MobiDB-lite"/>
    </source>
</evidence>
<feature type="transmembrane region" description="Helical" evidence="18">
    <location>
        <begin position="225"/>
        <end position="243"/>
    </location>
</feature>
<feature type="transmembrane region" description="Helical" evidence="18">
    <location>
        <begin position="112"/>
        <end position="128"/>
    </location>
</feature>
<comment type="similarity">
    <text evidence="5 16">Belongs to the CDS family.</text>
</comment>
<feature type="compositionally biased region" description="Basic and acidic residues" evidence="17">
    <location>
        <begin position="417"/>
        <end position="429"/>
    </location>
</feature>
<evidence type="ECO:0000256" key="3">
    <source>
        <dbReference type="ARBA" id="ARBA00005119"/>
    </source>
</evidence>
<feature type="transmembrane region" description="Helical" evidence="18">
    <location>
        <begin position="140"/>
        <end position="162"/>
    </location>
</feature>
<evidence type="ECO:0000313" key="20">
    <source>
        <dbReference type="Proteomes" id="UP001050691"/>
    </source>
</evidence>
<dbReference type="SUPFAM" id="SSF103473">
    <property type="entry name" value="MFS general substrate transporter"/>
    <property type="match status" value="1"/>
</dbReference>
<dbReference type="PROSITE" id="PS01315">
    <property type="entry name" value="CDS"/>
    <property type="match status" value="1"/>
</dbReference>
<accession>A0AAV5A0P8</accession>
<comment type="catalytic activity">
    <reaction evidence="1 16">
        <text>a 1,2-diacyl-sn-glycero-3-phosphate + CTP + H(+) = a CDP-1,2-diacyl-sn-glycerol + diphosphate</text>
        <dbReference type="Rhea" id="RHEA:16229"/>
        <dbReference type="ChEBI" id="CHEBI:15378"/>
        <dbReference type="ChEBI" id="CHEBI:33019"/>
        <dbReference type="ChEBI" id="CHEBI:37563"/>
        <dbReference type="ChEBI" id="CHEBI:58332"/>
        <dbReference type="ChEBI" id="CHEBI:58608"/>
        <dbReference type="EC" id="2.7.7.41"/>
    </reaction>
</comment>
<dbReference type="GO" id="GO:0005789">
    <property type="term" value="C:endoplasmic reticulum membrane"/>
    <property type="evidence" value="ECO:0007669"/>
    <property type="project" value="TreeGrafter"/>
</dbReference>
<dbReference type="EC" id="2.7.7.41" evidence="6 16"/>
<feature type="transmembrane region" description="Helical" evidence="18">
    <location>
        <begin position="789"/>
        <end position="808"/>
    </location>
</feature>
<feature type="region of interest" description="Disordered" evidence="17">
    <location>
        <begin position="480"/>
        <end position="536"/>
    </location>
</feature>
<evidence type="ECO:0000256" key="14">
    <source>
        <dbReference type="ARBA" id="ARBA00023209"/>
    </source>
</evidence>
<comment type="pathway">
    <text evidence="4">Lipid metabolism.</text>
</comment>
<feature type="compositionally biased region" description="Low complexity" evidence="17">
    <location>
        <begin position="365"/>
        <end position="374"/>
    </location>
</feature>
<feature type="transmembrane region" description="Helical" evidence="18">
    <location>
        <begin position="741"/>
        <end position="761"/>
    </location>
</feature>
<evidence type="ECO:0000313" key="19">
    <source>
        <dbReference type="EMBL" id="GJJ06279.1"/>
    </source>
</evidence>
<dbReference type="InterPro" id="IPR000374">
    <property type="entry name" value="PC_trans"/>
</dbReference>
<keyword evidence="8 16" id="KW-0808">Transferase</keyword>
<evidence type="ECO:0000256" key="4">
    <source>
        <dbReference type="ARBA" id="ARBA00005189"/>
    </source>
</evidence>
<name>A0AAV5A0P8_9AGAM</name>
<keyword evidence="11 18" id="KW-1133">Transmembrane helix</keyword>
<evidence type="ECO:0000256" key="11">
    <source>
        <dbReference type="ARBA" id="ARBA00022989"/>
    </source>
</evidence>
<dbReference type="PANTHER" id="PTHR13773">
    <property type="entry name" value="PHOSPHATIDATE CYTIDYLYLTRANSFERASE"/>
    <property type="match status" value="1"/>
</dbReference>
<feature type="compositionally biased region" description="Acidic residues" evidence="17">
    <location>
        <begin position="351"/>
        <end position="364"/>
    </location>
</feature>
<dbReference type="Proteomes" id="UP001050691">
    <property type="component" value="Unassembled WGS sequence"/>
</dbReference>
<comment type="caution">
    <text evidence="19">The sequence shown here is derived from an EMBL/GenBank/DDBJ whole genome shotgun (WGS) entry which is preliminary data.</text>
</comment>
<feature type="compositionally biased region" description="Pro residues" evidence="17">
    <location>
        <begin position="375"/>
        <end position="388"/>
    </location>
</feature>
<reference evidence="19" key="1">
    <citation type="submission" date="2021-10" db="EMBL/GenBank/DDBJ databases">
        <title>De novo Genome Assembly of Clathrus columnatus (Basidiomycota, Fungi) Using Illumina and Nanopore Sequence Data.</title>
        <authorList>
            <person name="Ogiso-Tanaka E."/>
            <person name="Itagaki H."/>
            <person name="Hosoya T."/>
            <person name="Hosaka K."/>
        </authorList>
    </citation>
    <scope>NUCLEOTIDE SEQUENCE</scope>
    <source>
        <strain evidence="19">MO-923</strain>
    </source>
</reference>
<gene>
    <name evidence="19" type="ORF">Clacol_000470</name>
</gene>
<evidence type="ECO:0000256" key="9">
    <source>
        <dbReference type="ARBA" id="ARBA00022692"/>
    </source>
</evidence>
<keyword evidence="13 18" id="KW-0472">Membrane</keyword>
<feature type="transmembrane region" description="Helical" evidence="18">
    <location>
        <begin position="673"/>
        <end position="694"/>
    </location>
</feature>
<feature type="transmembrane region" description="Helical" evidence="18">
    <location>
        <begin position="549"/>
        <end position="575"/>
    </location>
</feature>
<evidence type="ECO:0000256" key="2">
    <source>
        <dbReference type="ARBA" id="ARBA00004141"/>
    </source>
</evidence>
<keyword evidence="14" id="KW-0594">Phospholipid biosynthesis</keyword>
<evidence type="ECO:0000256" key="10">
    <source>
        <dbReference type="ARBA" id="ARBA00022695"/>
    </source>
</evidence>
<feature type="compositionally biased region" description="Basic and acidic residues" evidence="17">
    <location>
        <begin position="510"/>
        <end position="521"/>
    </location>
</feature>
<keyword evidence="7" id="KW-0444">Lipid biosynthesis</keyword>
<feature type="transmembrane region" description="Helical" evidence="18">
    <location>
        <begin position="820"/>
        <end position="842"/>
    </location>
</feature>
<feature type="transmembrane region" description="Helical" evidence="18">
    <location>
        <begin position="174"/>
        <end position="191"/>
    </location>
</feature>
<dbReference type="InterPro" id="IPR016720">
    <property type="entry name" value="PC_Trfase_euk"/>
</dbReference>
<keyword evidence="10 16" id="KW-0548">Nucleotidyltransferase</keyword>
<proteinExistence type="inferred from homology"/>
<evidence type="ECO:0000256" key="16">
    <source>
        <dbReference type="RuleBase" id="RU003938"/>
    </source>
</evidence>
<dbReference type="Pfam" id="PF01148">
    <property type="entry name" value="CTP_transf_1"/>
    <property type="match status" value="1"/>
</dbReference>
<evidence type="ECO:0000256" key="6">
    <source>
        <dbReference type="ARBA" id="ARBA00012487"/>
    </source>
</evidence>
<evidence type="ECO:0000256" key="7">
    <source>
        <dbReference type="ARBA" id="ARBA00022516"/>
    </source>
</evidence>
<evidence type="ECO:0000256" key="12">
    <source>
        <dbReference type="ARBA" id="ARBA00023098"/>
    </source>
</evidence>
<dbReference type="EMBL" id="BPWL01000001">
    <property type="protein sequence ID" value="GJJ06279.1"/>
    <property type="molecule type" value="Genomic_DNA"/>
</dbReference>
<keyword evidence="15" id="KW-1208">Phospholipid metabolism</keyword>
<dbReference type="GO" id="GO:0004605">
    <property type="term" value="F:phosphatidate cytidylyltransferase activity"/>
    <property type="evidence" value="ECO:0007669"/>
    <property type="project" value="UniProtKB-EC"/>
</dbReference>
<feature type="transmembrane region" description="Helical" evidence="18">
    <location>
        <begin position="84"/>
        <end position="105"/>
    </location>
</feature>
<feature type="transmembrane region" description="Helical" evidence="18">
    <location>
        <begin position="637"/>
        <end position="661"/>
    </location>
</feature>
<evidence type="ECO:0000256" key="5">
    <source>
        <dbReference type="ARBA" id="ARBA00010185"/>
    </source>
</evidence>
<sequence>MDTLINVEKNSSNEVQGVITQAMPVASSSSINDSATYTLSKWRFPGLVGLILLNVVGGMSWTWFGSISAQVTKDFHISVSQVNWLGNVINLVFLPASLATPFLCIKYGLRKCCFGGAILLILSGWIRVAGTSKHLDSAAAYALLIIGQIVAANPVGSALGQLLPSLLGSTRQSVLILGILSTVVFPAGFLIRDTPPTPPSSGLAAAAITAPLMDRVFTKQINTSAKLMACLLGIAWLGLIWDVRAHNSGGIFAGMAVIGILSLALLPISLELACELIQDAETSTAILWDGANLLTVVFVLAEAALTDNSRASPPLNMHRALIFIGSLCCTAGKGRIAFASRTAFELLAPSDNEEESEEETEEAEVVTVVETKPNSLPPPPSLTPPSAKPPKLSKSAQKRAAKQEQQRKAQQQSTSSDSDKRPEEAVKVLAEDKPITEILVTEKPIIVEEPAKTEVSIQGNAVREKPTRLANVTDFSLKDFSTNEDLEQPQTPNVRKRKASQDLTSNPFSKELKLAEEETRAAEPQSLQNENVKEDERTKKLRNIGTRTLWTVIMISGFLTLLAMGHAYMILLVLLCQSVVYREVTSLFTLRGDADSESDEEPWRKTLNWYFFAVANYFLYGESIISYFKHVVFADALLFSFATNHRLISFILYIIGFVGFVTSLKKQYLKQQFALFCWVHMSLFLIVVSSHFIVNNILEGLIWFWVPASLVISNDIFAYIWGMTVGRTPLIKLSPKKTVEGFVGALFTTLIFGVIWGTVFMKYDYMVCPVKDLGVSILSPMVCKRNPVFIWREWIIPAPLNLALSFIFRRPITQIHYAPYQFHVVVMAMFASLVAPFGGFFASGFKRAFGIKDFGHSIPGHGGMTDRMDCQFLMGMFSYVYYSSVIRENHTVESLFQAIVSSLTVQEQMQIYKELTEYLTERRLIPSSR</sequence>
<organism evidence="19 20">
    <name type="scientific">Clathrus columnatus</name>
    <dbReference type="NCBI Taxonomy" id="1419009"/>
    <lineage>
        <taxon>Eukaryota</taxon>
        <taxon>Fungi</taxon>
        <taxon>Dikarya</taxon>
        <taxon>Basidiomycota</taxon>
        <taxon>Agaricomycotina</taxon>
        <taxon>Agaricomycetes</taxon>
        <taxon>Phallomycetidae</taxon>
        <taxon>Phallales</taxon>
        <taxon>Clathraceae</taxon>
        <taxon>Clathrus</taxon>
    </lineage>
</organism>
<dbReference type="AlphaFoldDB" id="A0AAV5A0P8"/>
<keyword evidence="12" id="KW-0443">Lipid metabolism</keyword>
<comment type="subcellular location">
    <subcellularLocation>
        <location evidence="2">Membrane</location>
        <topology evidence="2">Multi-pass membrane protein</topology>
    </subcellularLocation>
</comment>
<evidence type="ECO:0000256" key="15">
    <source>
        <dbReference type="ARBA" id="ARBA00023264"/>
    </source>
</evidence>
<comment type="pathway">
    <text evidence="3 16">Phospholipid metabolism; CDP-diacylglycerol biosynthesis; CDP-diacylglycerol from sn-glycerol 3-phosphate: step 3/3.</text>
</comment>
<feature type="transmembrane region" description="Helical" evidence="18">
    <location>
        <begin position="285"/>
        <end position="305"/>
    </location>
</feature>
<feature type="transmembrane region" description="Helical" evidence="18">
    <location>
        <begin position="249"/>
        <end position="273"/>
    </location>
</feature>
<keyword evidence="20" id="KW-1185">Reference proteome</keyword>
<dbReference type="GO" id="GO:0008654">
    <property type="term" value="P:phospholipid biosynthetic process"/>
    <property type="evidence" value="ECO:0007669"/>
    <property type="project" value="UniProtKB-KW"/>
</dbReference>
<evidence type="ECO:0000256" key="1">
    <source>
        <dbReference type="ARBA" id="ARBA00001698"/>
    </source>
</evidence>